<keyword evidence="2" id="KW-1003">Cell membrane</keyword>
<dbReference type="STRING" id="59919.PMM1206"/>
<evidence type="ECO:0008006" key="11">
    <source>
        <dbReference type="Google" id="ProtNLM"/>
    </source>
</evidence>
<evidence type="ECO:0000256" key="4">
    <source>
        <dbReference type="ARBA" id="ARBA00022692"/>
    </source>
</evidence>
<accession>Q7V0Q0</accession>
<evidence type="ECO:0000256" key="3">
    <source>
        <dbReference type="ARBA" id="ARBA00022679"/>
    </source>
</evidence>
<dbReference type="GO" id="GO:0005886">
    <property type="term" value="C:plasma membrane"/>
    <property type="evidence" value="ECO:0007669"/>
    <property type="project" value="UniProtKB-SubCell"/>
</dbReference>
<dbReference type="RefSeq" id="WP_011132840.1">
    <property type="nucleotide sequence ID" value="NC_005072.1"/>
</dbReference>
<dbReference type="AlphaFoldDB" id="Q7V0Q0"/>
<feature type="transmembrane region" description="Helical" evidence="8">
    <location>
        <begin position="157"/>
        <end position="177"/>
    </location>
</feature>
<dbReference type="EMBL" id="BX548174">
    <property type="protein sequence ID" value="CAE19665.1"/>
    <property type="molecule type" value="Genomic_DNA"/>
</dbReference>
<comment type="subcellular location">
    <subcellularLocation>
        <location evidence="1">Cell membrane</location>
        <topology evidence="1">Multi-pass membrane protein</topology>
    </subcellularLocation>
</comment>
<evidence type="ECO:0000256" key="8">
    <source>
        <dbReference type="SAM" id="Phobius"/>
    </source>
</evidence>
<proteinExistence type="inferred from homology"/>
<feature type="transmembrane region" description="Helical" evidence="8">
    <location>
        <begin position="87"/>
        <end position="106"/>
    </location>
</feature>
<feature type="transmembrane region" description="Helical" evidence="8">
    <location>
        <begin position="323"/>
        <end position="339"/>
    </location>
</feature>
<feature type="transmembrane region" description="Helical" evidence="8">
    <location>
        <begin position="266"/>
        <end position="287"/>
    </location>
</feature>
<dbReference type="eggNOG" id="COG5650">
    <property type="taxonomic scope" value="Bacteria"/>
</dbReference>
<feature type="transmembrane region" description="Helical" evidence="8">
    <location>
        <begin position="396"/>
        <end position="412"/>
    </location>
</feature>
<evidence type="ECO:0000256" key="1">
    <source>
        <dbReference type="ARBA" id="ARBA00004651"/>
    </source>
</evidence>
<dbReference type="InterPro" id="IPR018584">
    <property type="entry name" value="GT87"/>
</dbReference>
<evidence type="ECO:0000256" key="7">
    <source>
        <dbReference type="ARBA" id="ARBA00024033"/>
    </source>
</evidence>
<evidence type="ECO:0000256" key="6">
    <source>
        <dbReference type="ARBA" id="ARBA00023136"/>
    </source>
</evidence>
<dbReference type="GO" id="GO:0016758">
    <property type="term" value="F:hexosyltransferase activity"/>
    <property type="evidence" value="ECO:0007669"/>
    <property type="project" value="InterPro"/>
</dbReference>
<organism evidence="9 10">
    <name type="scientific">Prochlorococcus marinus subsp. pastoris (strain CCMP1986 / NIES-2087 / MED4)</name>
    <dbReference type="NCBI Taxonomy" id="59919"/>
    <lineage>
        <taxon>Bacteria</taxon>
        <taxon>Bacillati</taxon>
        <taxon>Cyanobacteriota</taxon>
        <taxon>Cyanophyceae</taxon>
        <taxon>Synechococcales</taxon>
        <taxon>Prochlorococcaceae</taxon>
        <taxon>Prochlorococcus</taxon>
    </lineage>
</organism>
<protein>
    <recommendedName>
        <fullName evidence="11">DUF2029 domain-containing protein</fullName>
    </recommendedName>
</protein>
<keyword evidence="5 8" id="KW-1133">Transmembrane helix</keyword>
<evidence type="ECO:0000256" key="2">
    <source>
        <dbReference type="ARBA" id="ARBA00022475"/>
    </source>
</evidence>
<feature type="transmembrane region" description="Helical" evidence="8">
    <location>
        <begin position="424"/>
        <end position="446"/>
    </location>
</feature>
<keyword evidence="6 8" id="KW-0472">Membrane</keyword>
<keyword evidence="3" id="KW-0808">Transferase</keyword>
<dbReference type="Proteomes" id="UP000001026">
    <property type="component" value="Chromosome"/>
</dbReference>
<evidence type="ECO:0000313" key="10">
    <source>
        <dbReference type="Proteomes" id="UP000001026"/>
    </source>
</evidence>
<feature type="transmembrane region" description="Helical" evidence="8">
    <location>
        <begin position="367"/>
        <end position="384"/>
    </location>
</feature>
<dbReference type="KEGG" id="pmm:PMM1206"/>
<dbReference type="HOGENOM" id="CLU_598341_0_0_3"/>
<reference evidence="9 10" key="1">
    <citation type="journal article" date="2003" name="Nature">
        <title>Genome divergence in two Prochlorococcus ecotypes reflects oceanic niche differentiation.</title>
        <authorList>
            <person name="Rocap G."/>
            <person name="Larimer F.W."/>
            <person name="Lamerdin J.E."/>
            <person name="Malfatti S."/>
            <person name="Chain P."/>
            <person name="Ahlgren N.A."/>
            <person name="Arellano A."/>
            <person name="Coleman M."/>
            <person name="Hauser L."/>
            <person name="Hess W.R."/>
            <person name="Johnson Z.I."/>
            <person name="Land M.L."/>
            <person name="Lindell D."/>
            <person name="Post A.F."/>
            <person name="Regala W."/>
            <person name="Shah M."/>
            <person name="Shaw S.L."/>
            <person name="Steglich C."/>
            <person name="Sullivan M.B."/>
            <person name="Ting C.S."/>
            <person name="Tolonen A."/>
            <person name="Webb E.A."/>
            <person name="Zinser E.R."/>
            <person name="Chisholm S.W."/>
        </authorList>
    </citation>
    <scope>NUCLEOTIDE SEQUENCE [LARGE SCALE GENOMIC DNA]</scope>
    <source>
        <strain evidence="10">CCMP1986 / NIES-2087 / MED4</strain>
    </source>
</reference>
<comment type="similarity">
    <text evidence="7">Belongs to the glycosyltransferase 87 family.</text>
</comment>
<evidence type="ECO:0000313" key="9">
    <source>
        <dbReference type="EMBL" id="CAE19665.1"/>
    </source>
</evidence>
<keyword evidence="4 8" id="KW-0812">Transmembrane</keyword>
<feature type="transmembrane region" description="Helical" evidence="8">
    <location>
        <begin position="12"/>
        <end position="29"/>
    </location>
</feature>
<evidence type="ECO:0000256" key="5">
    <source>
        <dbReference type="ARBA" id="ARBA00022989"/>
    </source>
</evidence>
<sequence length="463" mass="53639">MILSRIKNNRYFYLLVFSAPVFIFQGALVCKLHRISNFNENFNFVILLQALFTAIFSSYLLRSTILKVIDKDLVPAKSLNKKNEYKAIKISFLYYIIAMILIYVASHKGILDYRPYLDQWALINQGLNPWIGTDNVYLPIHNIVAPLAAINNSLPKLFWGCFFLIPMYFSSIFPLNFKREIDEIAKLKIFLIFAFSPFCLLVTAYFGHNDTLVAGLIVLSLSLSISNLKNINSVLSGISLALATMVKIYPIFVAPLFVLRKRKIDITFFTSYLLSIISILSISIFHWGDSTLKSVFWATEMHSKHLSFFNFSRKILGLNLDQYSIYAMALVLLTVLFLMYKHKIDLLPAVILTSSSGFTFYKLGHPQFFLFFFAAAPMTIRYIYDRKLHKNRRLFISYLMWICYLNFYETFYQLYCLMTKGYSFYIRGFGAIPYILFSTLMLIEIIKLLKKDQKALSSESLSS</sequence>
<feature type="transmembrane region" description="Helical" evidence="8">
    <location>
        <begin position="41"/>
        <end position="61"/>
    </location>
</feature>
<feature type="transmembrane region" description="Helical" evidence="8">
    <location>
        <begin position="189"/>
        <end position="207"/>
    </location>
</feature>
<dbReference type="Pfam" id="PF09594">
    <property type="entry name" value="GT87"/>
    <property type="match status" value="1"/>
</dbReference>
<gene>
    <name evidence="9" type="ordered locus">PMM1206</name>
</gene>
<name>Q7V0Q0_PROMP</name>
<feature type="transmembrane region" description="Helical" evidence="8">
    <location>
        <begin position="234"/>
        <end position="259"/>
    </location>
</feature>